<gene>
    <name evidence="1" type="ORF">OBBRIDRAFT_579611</name>
</gene>
<dbReference type="AlphaFoldDB" id="A0A8E2DTQ8"/>
<evidence type="ECO:0000313" key="1">
    <source>
        <dbReference type="EMBL" id="OCH95444.1"/>
    </source>
</evidence>
<proteinExistence type="predicted"/>
<keyword evidence="2" id="KW-1185">Reference proteome</keyword>
<dbReference type="EMBL" id="KV722336">
    <property type="protein sequence ID" value="OCH95444.1"/>
    <property type="molecule type" value="Genomic_DNA"/>
</dbReference>
<organism evidence="1 2">
    <name type="scientific">Obba rivulosa</name>
    <dbReference type="NCBI Taxonomy" id="1052685"/>
    <lineage>
        <taxon>Eukaryota</taxon>
        <taxon>Fungi</taxon>
        <taxon>Dikarya</taxon>
        <taxon>Basidiomycota</taxon>
        <taxon>Agaricomycotina</taxon>
        <taxon>Agaricomycetes</taxon>
        <taxon>Polyporales</taxon>
        <taxon>Gelatoporiaceae</taxon>
        <taxon>Obba</taxon>
    </lineage>
</organism>
<dbReference type="Proteomes" id="UP000250043">
    <property type="component" value="Unassembled WGS sequence"/>
</dbReference>
<reference evidence="1 2" key="1">
    <citation type="submission" date="2016-07" db="EMBL/GenBank/DDBJ databases">
        <title>Draft genome of the white-rot fungus Obba rivulosa 3A-2.</title>
        <authorList>
            <consortium name="DOE Joint Genome Institute"/>
            <person name="Miettinen O."/>
            <person name="Riley R."/>
            <person name="Acob R."/>
            <person name="Barry K."/>
            <person name="Cullen D."/>
            <person name="De Vries R."/>
            <person name="Hainaut M."/>
            <person name="Hatakka A."/>
            <person name="Henrissat B."/>
            <person name="Hilden K."/>
            <person name="Kuo R."/>
            <person name="Labutti K."/>
            <person name="Lipzen A."/>
            <person name="Makela M.R."/>
            <person name="Sandor L."/>
            <person name="Spatafora J.W."/>
            <person name="Grigoriev I.V."/>
            <person name="Hibbett D.S."/>
        </authorList>
    </citation>
    <scope>NUCLEOTIDE SEQUENCE [LARGE SCALE GENOMIC DNA]</scope>
    <source>
        <strain evidence="1 2">3A-2</strain>
    </source>
</reference>
<evidence type="ECO:0000313" key="2">
    <source>
        <dbReference type="Proteomes" id="UP000250043"/>
    </source>
</evidence>
<accession>A0A8E2DTQ8</accession>
<protein>
    <submittedName>
        <fullName evidence="1">Uncharacterized protein</fullName>
    </submittedName>
</protein>
<sequence length="81" mass="8537">MIVVVTLSLGCSIEVVARRARKFKQKKCTPGARVALARSAQALIGLLPSCGLLGQAASKLVNYRTSSPIPRARKIITSTSG</sequence>
<name>A0A8E2DTQ8_9APHY</name>